<proteinExistence type="evidence at transcript level"/>
<sequence length="99" mass="11100">MKTAMLSLCVLAASIVASNGMPPTGQPPPSSRPRLPYGNPQPKEPYCPIWCERWSRPGHRCGRVGQRDCICADRNPLPRGERLHCVWSPGAQFDRPMFR</sequence>
<accession>A0A023G3Y5</accession>
<keyword evidence="2" id="KW-0732">Signal</keyword>
<feature type="chain" id="PRO_5001516267" evidence="2">
    <location>
        <begin position="21"/>
        <end position="99"/>
    </location>
</feature>
<feature type="signal peptide" evidence="2">
    <location>
        <begin position="1"/>
        <end position="20"/>
    </location>
</feature>
<reference evidence="3" key="1">
    <citation type="submission" date="2014-03" db="EMBL/GenBank/DDBJ databases">
        <title>The sialotranscriptome of Amblyomma triste, Amblyomma parvum and Amblyomma cajennense ticks, uncovered by 454-based RNA-seq.</title>
        <authorList>
            <person name="Garcia G.R."/>
            <person name="Gardinassi L.G."/>
            <person name="Ribeiro J.M."/>
            <person name="Anatriello E."/>
            <person name="Ferreira B.R."/>
            <person name="Moreira H.N."/>
            <person name="Mafra C."/>
            <person name="Olegario M.M."/>
            <person name="Szabo P.J."/>
            <person name="Miranda-Santos I.K."/>
            <person name="Maruyama S.R."/>
        </authorList>
    </citation>
    <scope>NUCLEOTIDE SEQUENCE</scope>
    <source>
        <strain evidence="3">Mato Grasso do Sul</strain>
        <tissue evidence="3">Salivary glands</tissue>
    </source>
</reference>
<feature type="non-terminal residue" evidence="3">
    <location>
        <position position="99"/>
    </location>
</feature>
<organism evidence="3">
    <name type="scientific">Amblyomma triste</name>
    <name type="common">Neotropical tick</name>
    <dbReference type="NCBI Taxonomy" id="251400"/>
    <lineage>
        <taxon>Eukaryota</taxon>
        <taxon>Metazoa</taxon>
        <taxon>Ecdysozoa</taxon>
        <taxon>Arthropoda</taxon>
        <taxon>Chelicerata</taxon>
        <taxon>Arachnida</taxon>
        <taxon>Acari</taxon>
        <taxon>Parasitiformes</taxon>
        <taxon>Ixodida</taxon>
        <taxon>Ixodoidea</taxon>
        <taxon>Ixodidae</taxon>
        <taxon>Amblyomminae</taxon>
        <taxon>Amblyomma</taxon>
    </lineage>
</organism>
<evidence type="ECO:0000256" key="2">
    <source>
        <dbReference type="SAM" id="SignalP"/>
    </source>
</evidence>
<name>A0A023G3Y5_AMBTT</name>
<dbReference type="AlphaFoldDB" id="A0A023G3Y5"/>
<evidence type="ECO:0000256" key="1">
    <source>
        <dbReference type="SAM" id="MobiDB-lite"/>
    </source>
</evidence>
<feature type="region of interest" description="Disordered" evidence="1">
    <location>
        <begin position="18"/>
        <end position="41"/>
    </location>
</feature>
<protein>
    <submittedName>
        <fullName evidence="3">Putative secreted protein</fullName>
    </submittedName>
</protein>
<dbReference type="EMBL" id="GBBM01007830">
    <property type="protein sequence ID" value="JAC27588.1"/>
    <property type="molecule type" value="mRNA"/>
</dbReference>
<evidence type="ECO:0000313" key="3">
    <source>
        <dbReference type="EMBL" id="JAC27588.1"/>
    </source>
</evidence>